<dbReference type="RefSeq" id="WP_150579789.1">
    <property type="nucleotide sequence ID" value="NZ_CABVGX010000008.1"/>
</dbReference>
<organism evidence="2 3">
    <name type="scientific">Pseudomonas fluorescens</name>
    <dbReference type="NCBI Taxonomy" id="294"/>
    <lineage>
        <taxon>Bacteria</taxon>
        <taxon>Pseudomonadati</taxon>
        <taxon>Pseudomonadota</taxon>
        <taxon>Gammaproteobacteria</taxon>
        <taxon>Pseudomonadales</taxon>
        <taxon>Pseudomonadaceae</taxon>
        <taxon>Pseudomonas</taxon>
    </lineage>
</organism>
<accession>A0A5E6R448</accession>
<protein>
    <submittedName>
        <fullName evidence="2">Uncharacterized protein</fullName>
    </submittedName>
</protein>
<sequence length="130" mass="14704">MTTAKIRRMLQVMRDRLKPSELLIITIPPDSQAPVTHWTVSLDLAGRYKNIAMACNASMAAEIAQHLHDLDRSTQRMAVMFPEHSEPKSDFYITPAIGATAEQLAREALRGTRRQHDRKPAAFRPGLQDR</sequence>
<evidence type="ECO:0000313" key="3">
    <source>
        <dbReference type="Proteomes" id="UP000325607"/>
    </source>
</evidence>
<reference evidence="2 3" key="1">
    <citation type="submission" date="2019-09" db="EMBL/GenBank/DDBJ databases">
        <authorList>
            <person name="Chandra G."/>
            <person name="Truman W A."/>
        </authorList>
    </citation>
    <scope>NUCLEOTIDE SEQUENCE [LARGE SCALE GENOMIC DNA]</scope>
    <source>
        <strain evidence="2">PS645</strain>
    </source>
</reference>
<feature type="region of interest" description="Disordered" evidence="1">
    <location>
        <begin position="109"/>
        <end position="130"/>
    </location>
</feature>
<name>A0A5E6R448_PSEFL</name>
<dbReference type="Proteomes" id="UP000325607">
    <property type="component" value="Unassembled WGS sequence"/>
</dbReference>
<proteinExistence type="predicted"/>
<evidence type="ECO:0000256" key="1">
    <source>
        <dbReference type="SAM" id="MobiDB-lite"/>
    </source>
</evidence>
<dbReference type="AlphaFoldDB" id="A0A5E6R448"/>
<gene>
    <name evidence="2" type="ORF">PS645_01381</name>
</gene>
<dbReference type="EMBL" id="CABVGX010000008">
    <property type="protein sequence ID" value="VVM63319.1"/>
    <property type="molecule type" value="Genomic_DNA"/>
</dbReference>
<evidence type="ECO:0000313" key="2">
    <source>
        <dbReference type="EMBL" id="VVM63319.1"/>
    </source>
</evidence>